<keyword evidence="1" id="KW-0732">Signal</keyword>
<proteinExistence type="predicted"/>
<feature type="chain" id="PRO_5026890632" evidence="1">
    <location>
        <begin position="20"/>
        <end position="75"/>
    </location>
</feature>
<organism evidence="2">
    <name type="scientific">Rhipicephalus microplus</name>
    <name type="common">Cattle tick</name>
    <name type="synonym">Boophilus microplus</name>
    <dbReference type="NCBI Taxonomy" id="6941"/>
    <lineage>
        <taxon>Eukaryota</taxon>
        <taxon>Metazoa</taxon>
        <taxon>Ecdysozoa</taxon>
        <taxon>Arthropoda</taxon>
        <taxon>Chelicerata</taxon>
        <taxon>Arachnida</taxon>
        <taxon>Acari</taxon>
        <taxon>Parasitiformes</taxon>
        <taxon>Ixodida</taxon>
        <taxon>Ixodoidea</taxon>
        <taxon>Ixodidae</taxon>
        <taxon>Rhipicephalinae</taxon>
        <taxon>Rhipicephalus</taxon>
        <taxon>Boophilus</taxon>
    </lineage>
</organism>
<evidence type="ECO:0000256" key="1">
    <source>
        <dbReference type="SAM" id="SignalP"/>
    </source>
</evidence>
<protein>
    <submittedName>
        <fullName evidence="2">Putative secreted protein ovary overexpressed</fullName>
    </submittedName>
</protein>
<accession>A0A6M2DBA1</accession>
<reference evidence="2" key="1">
    <citation type="submission" date="2019-09" db="EMBL/GenBank/DDBJ databases">
        <title>Organ-specific transcriptomic study of the physiology of the cattle tick, Rhipicephalus microplus.</title>
        <authorList>
            <person name="Tirloni L."/>
            <person name="Braz G."/>
            <person name="Gandara A.C.P."/>
            <person name="Sabadin G.A."/>
            <person name="da Silva R.M."/>
            <person name="Guizzo M.G."/>
            <person name="Machado J.A."/>
            <person name="Costa E.P."/>
            <person name="Gomes H.F."/>
            <person name="Moraes J."/>
            <person name="Mota M.B.S."/>
            <person name="Mesquita R.D."/>
            <person name="Alvarenga P.H."/>
            <person name="Alves F."/>
            <person name="Seixas A."/>
            <person name="da Fonseca R.N."/>
            <person name="Fogaca A."/>
            <person name="Logullo C."/>
            <person name="Tanaka A."/>
            <person name="Daffre S."/>
            <person name="Termignoni C."/>
            <person name="Vaz I.S.Jr."/>
            <person name="Oliveira P.L."/>
            <person name="Ribeiro J.M."/>
        </authorList>
    </citation>
    <scope>NUCLEOTIDE SEQUENCE</scope>
    <source>
        <strain evidence="2">Porto Alegre</strain>
    </source>
</reference>
<evidence type="ECO:0000313" key="2">
    <source>
        <dbReference type="EMBL" id="NOV43412.1"/>
    </source>
</evidence>
<feature type="signal peptide" evidence="1">
    <location>
        <begin position="1"/>
        <end position="19"/>
    </location>
</feature>
<dbReference type="AlphaFoldDB" id="A0A6M2DBA1"/>
<name>A0A6M2DBA1_RHIMP</name>
<dbReference type="EMBL" id="GHWJ01010675">
    <property type="protein sequence ID" value="NOV43412.1"/>
    <property type="molecule type" value="Transcribed_RNA"/>
</dbReference>
<sequence length="75" mass="8757">MQRRYVMHFVHLIFAMCTALNPNGWTKLRGELSLQTGRSCECSCFSRTTDERNGSMSFVQLTSPSLFFVTRRCWQ</sequence>